<evidence type="ECO:0000256" key="7">
    <source>
        <dbReference type="PROSITE-ProRule" id="PRU00042"/>
    </source>
</evidence>
<evidence type="ECO:0000256" key="3">
    <source>
        <dbReference type="ARBA" id="ARBA00022737"/>
    </source>
</evidence>
<organism evidence="9">
    <name type="scientific">Arion vulgaris</name>
    <dbReference type="NCBI Taxonomy" id="1028688"/>
    <lineage>
        <taxon>Eukaryota</taxon>
        <taxon>Metazoa</taxon>
        <taxon>Spiralia</taxon>
        <taxon>Lophotrochozoa</taxon>
        <taxon>Mollusca</taxon>
        <taxon>Gastropoda</taxon>
        <taxon>Heterobranchia</taxon>
        <taxon>Euthyneura</taxon>
        <taxon>Panpulmonata</taxon>
        <taxon>Eupulmonata</taxon>
        <taxon>Stylommatophora</taxon>
        <taxon>Helicina</taxon>
        <taxon>Arionoidea</taxon>
        <taxon>Arionidae</taxon>
        <taxon>Arion</taxon>
    </lineage>
</organism>
<dbReference type="Gene3D" id="3.30.160.60">
    <property type="entry name" value="Classic Zinc Finger"/>
    <property type="match status" value="2"/>
</dbReference>
<name>A0A0B6YP87_9EUPU</name>
<gene>
    <name evidence="9" type="primary">ORF30564</name>
</gene>
<evidence type="ECO:0000256" key="6">
    <source>
        <dbReference type="ARBA" id="ARBA00023242"/>
    </source>
</evidence>
<feature type="domain" description="C2H2-type" evidence="8">
    <location>
        <begin position="19"/>
        <end position="41"/>
    </location>
</feature>
<evidence type="ECO:0000256" key="1">
    <source>
        <dbReference type="ARBA" id="ARBA00004123"/>
    </source>
</evidence>
<keyword evidence="2" id="KW-0479">Metal-binding</keyword>
<dbReference type="PANTHER" id="PTHR16515">
    <property type="entry name" value="PR DOMAIN ZINC FINGER PROTEIN"/>
    <property type="match status" value="1"/>
</dbReference>
<dbReference type="SUPFAM" id="SSF57667">
    <property type="entry name" value="beta-beta-alpha zinc fingers"/>
    <property type="match status" value="1"/>
</dbReference>
<dbReference type="SMART" id="SM00355">
    <property type="entry name" value="ZnF_C2H2"/>
    <property type="match status" value="4"/>
</dbReference>
<comment type="subcellular location">
    <subcellularLocation>
        <location evidence="1">Nucleus</location>
    </subcellularLocation>
</comment>
<dbReference type="GO" id="GO:0008270">
    <property type="term" value="F:zinc ion binding"/>
    <property type="evidence" value="ECO:0007669"/>
    <property type="project" value="UniProtKB-KW"/>
</dbReference>
<dbReference type="InterPro" id="IPR013087">
    <property type="entry name" value="Znf_C2H2_type"/>
</dbReference>
<dbReference type="EMBL" id="HACG01010721">
    <property type="protein sequence ID" value="CEK57586.1"/>
    <property type="molecule type" value="Transcribed_RNA"/>
</dbReference>
<evidence type="ECO:0000259" key="8">
    <source>
        <dbReference type="PROSITE" id="PS50157"/>
    </source>
</evidence>
<accession>A0A0B6YP87</accession>
<keyword evidence="6" id="KW-0539">Nucleus</keyword>
<dbReference type="PROSITE" id="PS50157">
    <property type="entry name" value="ZINC_FINGER_C2H2_2"/>
    <property type="match status" value="4"/>
</dbReference>
<dbReference type="PROSITE" id="PS00028">
    <property type="entry name" value="ZINC_FINGER_C2H2_1"/>
    <property type="match status" value="4"/>
</dbReference>
<protein>
    <recommendedName>
        <fullName evidence="8">C2H2-type domain-containing protein</fullName>
    </recommendedName>
</protein>
<keyword evidence="4 7" id="KW-0863">Zinc-finger</keyword>
<dbReference type="GO" id="GO:0005634">
    <property type="term" value="C:nucleus"/>
    <property type="evidence" value="ECO:0007669"/>
    <property type="project" value="UniProtKB-SubCell"/>
</dbReference>
<dbReference type="GO" id="GO:0010468">
    <property type="term" value="P:regulation of gene expression"/>
    <property type="evidence" value="ECO:0007669"/>
    <property type="project" value="TreeGrafter"/>
</dbReference>
<sequence length="341" mass="38350">MSQSDVGPNDIVIHLVNPYRCGDCGSEFCLRSLFLEHLAEHIDMLKTATPCHQIVSVCSLVEQQPGGITVTRDILQINEQQMFELQDASMDYTQLTPLKTLEQAGILSLPRPLQIQRPVPPKSLPKENPIVLDVRDIRGDVQKFSLLKNQQIQQNSPGFHAQILSTNSSSHHKISESSQINIDSDPCISELDTIVQQALYGDGKIKEECTLNIDSSLQLEAAQPPTEVTDNRNADFEGFGQKSIFGNGKIFSSVKGKGKGVVCSICSNIFANTSVLERHQVVHTGAKPYSCNICFKEFNDISSHRKHTLIHKRQHRCPVCHRMYLRRTHLLLHMQQHKKKR</sequence>
<dbReference type="InterPro" id="IPR050331">
    <property type="entry name" value="Zinc_finger"/>
</dbReference>
<evidence type="ECO:0000256" key="5">
    <source>
        <dbReference type="ARBA" id="ARBA00022833"/>
    </source>
</evidence>
<dbReference type="PANTHER" id="PTHR16515:SF49">
    <property type="entry name" value="GASTRULA ZINC FINGER PROTEIN XLCGF49.1-LIKE-RELATED"/>
    <property type="match status" value="1"/>
</dbReference>
<proteinExistence type="predicted"/>
<feature type="domain" description="C2H2-type" evidence="8">
    <location>
        <begin position="315"/>
        <end position="341"/>
    </location>
</feature>
<dbReference type="AlphaFoldDB" id="A0A0B6YP87"/>
<feature type="domain" description="C2H2-type" evidence="8">
    <location>
        <begin position="261"/>
        <end position="288"/>
    </location>
</feature>
<keyword evidence="5" id="KW-0862">Zinc</keyword>
<feature type="non-terminal residue" evidence="9">
    <location>
        <position position="341"/>
    </location>
</feature>
<reference evidence="9" key="1">
    <citation type="submission" date="2014-12" db="EMBL/GenBank/DDBJ databases">
        <title>Insight into the proteome of Arion vulgaris.</title>
        <authorList>
            <person name="Aradska J."/>
            <person name="Bulat T."/>
            <person name="Smidak R."/>
            <person name="Sarate P."/>
            <person name="Gangsoo J."/>
            <person name="Sialana F."/>
            <person name="Bilban M."/>
            <person name="Lubec G."/>
        </authorList>
    </citation>
    <scope>NUCLEOTIDE SEQUENCE</scope>
    <source>
        <tissue evidence="9">Skin</tissue>
    </source>
</reference>
<feature type="domain" description="C2H2-type" evidence="8">
    <location>
        <begin position="289"/>
        <end position="316"/>
    </location>
</feature>
<evidence type="ECO:0000256" key="4">
    <source>
        <dbReference type="ARBA" id="ARBA00022771"/>
    </source>
</evidence>
<keyword evidence="3" id="KW-0677">Repeat</keyword>
<dbReference type="InterPro" id="IPR036236">
    <property type="entry name" value="Znf_C2H2_sf"/>
</dbReference>
<evidence type="ECO:0000256" key="2">
    <source>
        <dbReference type="ARBA" id="ARBA00022723"/>
    </source>
</evidence>
<evidence type="ECO:0000313" key="9">
    <source>
        <dbReference type="EMBL" id="CEK57586.1"/>
    </source>
</evidence>